<feature type="compositionally biased region" description="Low complexity" evidence="1">
    <location>
        <begin position="39"/>
        <end position="51"/>
    </location>
</feature>
<comment type="caution">
    <text evidence="3">The sequence shown here is derived from an EMBL/GenBank/DDBJ whole genome shotgun (WGS) entry which is preliminary data.</text>
</comment>
<proteinExistence type="predicted"/>
<evidence type="ECO:0000256" key="2">
    <source>
        <dbReference type="SAM" id="SignalP"/>
    </source>
</evidence>
<sequence length="207" mass="23000">MLNKNIVKTGFIAGCLSLAMMSFAVAEDDMKVDVEVDDSQSYSNSNNSNDNVARSLKPREENIDVARELTITKSAPFSYYKLPQLPVYTPKPLIEEAKGIAIVNGVPLNCKLLGETEGIDSSDGKTAPSFEVIREGALNDLRNGTMDLVDARDRIVLTPVKEAMTCELRTENDQFEEKDCTQWTQIPNNGKILFYRIHANVYDCGAR</sequence>
<gene>
    <name evidence="3" type="ORF">CQA66_08075</name>
</gene>
<protein>
    <submittedName>
        <fullName evidence="3">Uncharacterized protein</fullName>
    </submittedName>
</protein>
<keyword evidence="4" id="KW-1185">Reference proteome</keyword>
<reference evidence="3 4" key="1">
    <citation type="submission" date="2018-04" db="EMBL/GenBank/DDBJ databases">
        <title>Novel Campyloabacter and Helicobacter Species and Strains.</title>
        <authorList>
            <person name="Mannion A.J."/>
            <person name="Shen Z."/>
            <person name="Fox J.G."/>
        </authorList>
    </citation>
    <scope>NUCLEOTIDE SEQUENCE [LARGE SCALE GENOMIC DNA]</scope>
    <source>
        <strain evidence="3 4">MIT 97-5075</strain>
    </source>
</reference>
<dbReference type="RefSeq" id="WP_104763373.1">
    <property type="nucleotide sequence ID" value="NZ_FZPM01000020.1"/>
</dbReference>
<keyword evidence="2" id="KW-0732">Signal</keyword>
<dbReference type="AlphaFoldDB" id="A0A3D8IZ10"/>
<dbReference type="OrthoDB" id="5325741at2"/>
<feature type="chain" id="PRO_5017758574" evidence="2">
    <location>
        <begin position="27"/>
        <end position="207"/>
    </location>
</feature>
<evidence type="ECO:0000313" key="3">
    <source>
        <dbReference type="EMBL" id="RDU70509.1"/>
    </source>
</evidence>
<evidence type="ECO:0000313" key="4">
    <source>
        <dbReference type="Proteomes" id="UP000256424"/>
    </source>
</evidence>
<evidence type="ECO:0000256" key="1">
    <source>
        <dbReference type="SAM" id="MobiDB-lite"/>
    </source>
</evidence>
<dbReference type="Proteomes" id="UP000256424">
    <property type="component" value="Unassembled WGS sequence"/>
</dbReference>
<feature type="region of interest" description="Disordered" evidence="1">
    <location>
        <begin position="36"/>
        <end position="55"/>
    </location>
</feature>
<name>A0A3D8IZ10_9HELI</name>
<feature type="signal peptide" evidence="2">
    <location>
        <begin position="1"/>
        <end position="26"/>
    </location>
</feature>
<organism evidence="3 4">
    <name type="scientific">Helicobacter aurati</name>
    <dbReference type="NCBI Taxonomy" id="137778"/>
    <lineage>
        <taxon>Bacteria</taxon>
        <taxon>Pseudomonadati</taxon>
        <taxon>Campylobacterota</taxon>
        <taxon>Epsilonproteobacteria</taxon>
        <taxon>Campylobacterales</taxon>
        <taxon>Helicobacteraceae</taxon>
        <taxon>Helicobacter</taxon>
    </lineage>
</organism>
<accession>A0A3D8IZ10</accession>
<dbReference type="EMBL" id="NXLW01000019">
    <property type="protein sequence ID" value="RDU70509.1"/>
    <property type="molecule type" value="Genomic_DNA"/>
</dbReference>